<evidence type="ECO:0000313" key="3">
    <source>
        <dbReference type="EMBL" id="RRK31660.1"/>
    </source>
</evidence>
<dbReference type="Proteomes" id="UP000474104">
    <property type="component" value="Unassembled WGS sequence"/>
</dbReference>
<dbReference type="EMBL" id="RHJS01000002">
    <property type="protein sequence ID" value="RRK31660.1"/>
    <property type="molecule type" value="Genomic_DNA"/>
</dbReference>
<evidence type="ECO:0000313" key="9">
    <source>
        <dbReference type="EMBL" id="RRK36990.1"/>
    </source>
</evidence>
<reference evidence="4" key="1">
    <citation type="submission" date="2018-10" db="EMBL/GenBank/DDBJ databases">
        <title>Schaedlerella arabinophila gen. nov. sp. nov., isolated from the mouse intestinal tract and comparative analysis with the genome of the closely related altered Schaedler flora strain ASF502.</title>
        <authorList>
            <person name="Miyake S."/>
            <person name="Soh M."/>
            <person name="Seedorf H."/>
        </authorList>
    </citation>
    <scope>NUCLEOTIDE SEQUENCE [LARGE SCALE GENOMIC DNA]</scope>
    <source>
        <strain evidence="4">DSM 106076</strain>
    </source>
</reference>
<dbReference type="Pfam" id="PF00078">
    <property type="entry name" value="RVT_1"/>
    <property type="match status" value="1"/>
</dbReference>
<dbReference type="EMBL" id="RHJS01000002">
    <property type="protein sequence ID" value="RRK31842.1"/>
    <property type="molecule type" value="Genomic_DNA"/>
</dbReference>
<evidence type="ECO:0000313" key="2">
    <source>
        <dbReference type="EMBL" id="NDO68060.1"/>
    </source>
</evidence>
<dbReference type="PROSITE" id="PS50878">
    <property type="entry name" value="RT_POL"/>
    <property type="match status" value="1"/>
</dbReference>
<dbReference type="InterPro" id="IPR013597">
    <property type="entry name" value="Mat_intron_G2"/>
</dbReference>
<dbReference type="EMBL" id="RHJS01000001">
    <property type="protein sequence ID" value="RRK36914.1"/>
    <property type="molecule type" value="Genomic_DNA"/>
</dbReference>
<accession>N2AB73</accession>
<protein>
    <submittedName>
        <fullName evidence="4">Group II intron reverse transcriptase/maturase</fullName>
        <ecNumber evidence="4">2.7.7.49</ecNumber>
    </submittedName>
</protein>
<dbReference type="EMBL" id="RHJS01000001">
    <property type="protein sequence ID" value="RRK36990.1"/>
    <property type="molecule type" value="Genomic_DNA"/>
</dbReference>
<dbReference type="InterPro" id="IPR030931">
    <property type="entry name" value="Group_II_RT_mat"/>
</dbReference>
<evidence type="ECO:0000313" key="10">
    <source>
        <dbReference type="Proteomes" id="UP000274920"/>
    </source>
</evidence>
<dbReference type="CDD" id="cd01651">
    <property type="entry name" value="RT_G2_intron"/>
    <property type="match status" value="1"/>
</dbReference>
<keyword evidence="4" id="KW-0808">Transferase</keyword>
<dbReference type="PANTHER" id="PTHR34047">
    <property type="entry name" value="NUCLEAR INTRON MATURASE 1, MITOCHONDRIAL-RELATED"/>
    <property type="match status" value="1"/>
</dbReference>
<keyword evidence="4" id="KW-0695">RNA-directed DNA polymerase</keyword>
<dbReference type="EMBL" id="RHJS01000002">
    <property type="protein sequence ID" value="RRK32452.1"/>
    <property type="molecule type" value="Genomic_DNA"/>
</dbReference>
<dbReference type="Proteomes" id="UP000274920">
    <property type="component" value="Unassembled WGS sequence"/>
</dbReference>
<dbReference type="Pfam" id="PF08388">
    <property type="entry name" value="GIIM"/>
    <property type="match status" value="1"/>
</dbReference>
<dbReference type="NCBIfam" id="TIGR04416">
    <property type="entry name" value="group_II_RT_mat"/>
    <property type="match status" value="1"/>
</dbReference>
<sequence length="432" mass="51496">METKLARISQLSGEHPDMVFTSIGHLINKELLKECHKEMDGKKAVGTDGITKEEYGARLEENLEELEEKLKKKAYKPKPAKRVEIPKENGKTRPLSIYCYEDKLVQEALRRVLEAVFEPHFYDEMMGFRPGRSCHKALRKLNGMLEKEKTNWVLDADVKGFFDHLDHEWIIKFIESRIKDPNIIRLVRRMLKAGIMEDYRYEETEEGAGQGSVCSPVIANIYMHYVLVWWFKEKMQPIMKGYAGLVVYADDFVVCFQYKTDAEMFYEYLKRRMMHFGLEMEEKKTRLIEFGRFAERNRKERGDGKPETFTFLGFTHYCSHGRTGKFRVKRKTSKKKLAKKSKEINATIRDMRFLRINQIVKKLNEILTGYYHYYGITDNSRSLNSFYNVVWFRLFYWLNRRSQRRSYTKEGYKELMRQFPLVRPRIYVSIYG</sequence>
<dbReference type="InterPro" id="IPR000477">
    <property type="entry name" value="RT_dom"/>
</dbReference>
<dbReference type="EMBL" id="RHJS01000002">
    <property type="protein sequence ID" value="RRK34490.1"/>
    <property type="molecule type" value="Genomic_DNA"/>
</dbReference>
<dbReference type="STRING" id="2044587.C824_04377"/>
<dbReference type="RefSeq" id="WP_004070134.1">
    <property type="nucleotide sequence ID" value="NZ_RHJS01000001.1"/>
</dbReference>
<dbReference type="AlphaFoldDB" id="A0A3R8JN60"/>
<dbReference type="EMBL" id="VIRB01000034">
    <property type="protein sequence ID" value="NDO68060.1"/>
    <property type="molecule type" value="Genomic_DNA"/>
</dbReference>
<accession>A0A3R8JN60</accession>
<evidence type="ECO:0000313" key="11">
    <source>
        <dbReference type="Proteomes" id="UP000474104"/>
    </source>
</evidence>
<dbReference type="EC" id="2.7.7.49" evidence="4"/>
<proteinExistence type="predicted"/>
<dbReference type="InterPro" id="IPR051083">
    <property type="entry name" value="GrpII_Intron_Splice-Mob/Def"/>
</dbReference>
<dbReference type="SUPFAM" id="SSF56672">
    <property type="entry name" value="DNA/RNA polymerases"/>
    <property type="match status" value="1"/>
</dbReference>
<reference evidence="2 11" key="2">
    <citation type="submission" date="2019-07" db="EMBL/GenBank/DDBJ databases">
        <title>Draft genome sequences of 15 bacterial species constituting the stable defined intestinal microbiota of the GM15 gnotobiotic mouse model.</title>
        <authorList>
            <person name="Elie C."/>
            <person name="Mathieu A."/>
            <person name="Saliou A."/>
            <person name="Darnaud M."/>
            <person name="Leulier F."/>
            <person name="Tamellini A."/>
        </authorList>
    </citation>
    <scope>NUCLEOTIDE SEQUENCE [LARGE SCALE GENOMIC DNA]</scope>
    <source>
        <strain evidence="11">ASF 502</strain>
        <strain evidence="2">MD300</strain>
    </source>
</reference>
<gene>
    <name evidence="4" type="primary">ltrA</name>
    <name evidence="8" type="ORF">EBB54_00150</name>
    <name evidence="9" type="ORF">EBB54_00590</name>
    <name evidence="3" type="ORF">EBB54_10015</name>
    <name evidence="4" type="ORF">EBB54_11015</name>
    <name evidence="5" type="ORF">EBB54_11020</name>
    <name evidence="6" type="ORF">EBB54_14600</name>
    <name evidence="7" type="ORF">EBB54_26490</name>
    <name evidence="2" type="ORF">FMM80_04785</name>
</gene>
<dbReference type="InterPro" id="IPR043502">
    <property type="entry name" value="DNA/RNA_pol_sf"/>
</dbReference>
<organism evidence="4 10">
    <name type="scientific">Schaedlerella arabinosiphila</name>
    <dbReference type="NCBI Taxonomy" id="2044587"/>
    <lineage>
        <taxon>Bacteria</taxon>
        <taxon>Bacillati</taxon>
        <taxon>Bacillota</taxon>
        <taxon>Clostridia</taxon>
        <taxon>Lachnospirales</taxon>
        <taxon>Lachnospiraceae</taxon>
        <taxon>Schaedlerella</taxon>
    </lineage>
</organism>
<dbReference type="GO" id="GO:0003964">
    <property type="term" value="F:RNA-directed DNA polymerase activity"/>
    <property type="evidence" value="ECO:0007669"/>
    <property type="project" value="UniProtKB-KW"/>
</dbReference>
<dbReference type="PANTHER" id="PTHR34047:SF8">
    <property type="entry name" value="PROTEIN YKFC"/>
    <property type="match status" value="1"/>
</dbReference>
<dbReference type="EMBL" id="RHJS01000002">
    <property type="protein sequence ID" value="RRK31841.1"/>
    <property type="molecule type" value="Genomic_DNA"/>
</dbReference>
<keyword evidence="10" id="KW-1185">Reference proteome</keyword>
<evidence type="ECO:0000313" key="7">
    <source>
        <dbReference type="EMBL" id="RRK34490.1"/>
    </source>
</evidence>
<name>A0A3R8JN60_9FIRM</name>
<feature type="domain" description="Reverse transcriptase" evidence="1">
    <location>
        <begin position="66"/>
        <end position="316"/>
    </location>
</feature>
<evidence type="ECO:0000313" key="8">
    <source>
        <dbReference type="EMBL" id="RRK36914.1"/>
    </source>
</evidence>
<dbReference type="OrthoDB" id="9788687at2"/>
<evidence type="ECO:0000313" key="5">
    <source>
        <dbReference type="EMBL" id="RRK31842.1"/>
    </source>
</evidence>
<evidence type="ECO:0000313" key="6">
    <source>
        <dbReference type="EMBL" id="RRK32452.1"/>
    </source>
</evidence>
<keyword evidence="4" id="KW-0548">Nucleotidyltransferase</keyword>
<comment type="caution">
    <text evidence="4">The sequence shown here is derived from an EMBL/GenBank/DDBJ whole genome shotgun (WGS) entry which is preliminary data.</text>
</comment>
<evidence type="ECO:0000313" key="4">
    <source>
        <dbReference type="EMBL" id="RRK31841.1"/>
    </source>
</evidence>
<evidence type="ECO:0000259" key="1">
    <source>
        <dbReference type="PROSITE" id="PS50878"/>
    </source>
</evidence>